<name>A0A4Z0PW04_9BACT</name>
<dbReference type="AlphaFoldDB" id="A0A4Z0PW04"/>
<dbReference type="EMBL" id="SRMB01000007">
    <property type="protein sequence ID" value="TGE21043.1"/>
    <property type="molecule type" value="Genomic_DNA"/>
</dbReference>
<dbReference type="OrthoDB" id="883948at2"/>
<dbReference type="RefSeq" id="WP_135398730.1">
    <property type="nucleotide sequence ID" value="NZ_SRMB01000007.1"/>
</dbReference>
<keyword evidence="2" id="KW-1185">Reference proteome</keyword>
<protein>
    <submittedName>
        <fullName evidence="1">Uncharacterized protein</fullName>
    </submittedName>
</protein>
<gene>
    <name evidence="1" type="ORF">E5K02_23820</name>
</gene>
<evidence type="ECO:0000313" key="2">
    <source>
        <dbReference type="Proteomes" id="UP000298471"/>
    </source>
</evidence>
<dbReference type="Proteomes" id="UP000298471">
    <property type="component" value="Unassembled WGS sequence"/>
</dbReference>
<accession>A0A4Z0PW04</accession>
<comment type="caution">
    <text evidence="1">The sequence shown here is derived from an EMBL/GenBank/DDBJ whole genome shotgun (WGS) entry which is preliminary data.</text>
</comment>
<organism evidence="1 2">
    <name type="scientific">Hymenobacter metallicola</name>
    <dbReference type="NCBI Taxonomy" id="2563114"/>
    <lineage>
        <taxon>Bacteria</taxon>
        <taxon>Pseudomonadati</taxon>
        <taxon>Bacteroidota</taxon>
        <taxon>Cytophagia</taxon>
        <taxon>Cytophagales</taxon>
        <taxon>Hymenobacteraceae</taxon>
        <taxon>Hymenobacter</taxon>
    </lineage>
</organism>
<reference evidence="1 2" key="1">
    <citation type="submission" date="2019-04" db="EMBL/GenBank/DDBJ databases">
        <authorList>
            <person name="Feng G."/>
            <person name="Zhang J."/>
            <person name="Zhu H."/>
        </authorList>
    </citation>
    <scope>NUCLEOTIDE SEQUENCE [LARGE SCALE GENOMIC DNA]</scope>
    <source>
        <strain evidence="1 2">9PBR-1</strain>
    </source>
</reference>
<sequence>MKNVSSFLPFFALCATVSFSSCSKEADEITPENLTAETASNSTKARPLPCDDFDYHMDTSGNGNRCWRQDIVRNEYMTRTLLNLNYEVYMTQTKYTITPSGIETSVWEGTIPNSNDVPKSKTVFKTNIWNECGKYYDSECEKFANGKMVLTLVHKASDKGK</sequence>
<evidence type="ECO:0000313" key="1">
    <source>
        <dbReference type="EMBL" id="TGE21043.1"/>
    </source>
</evidence>
<dbReference type="PROSITE" id="PS51257">
    <property type="entry name" value="PROKAR_LIPOPROTEIN"/>
    <property type="match status" value="1"/>
</dbReference>
<proteinExistence type="predicted"/>